<keyword evidence="1" id="KW-0812">Transmembrane</keyword>
<accession>A0ABN1HNH4</accession>
<keyword evidence="1" id="KW-1133">Transmembrane helix</keyword>
<dbReference type="EMBL" id="BAAAES010000004">
    <property type="protein sequence ID" value="GAA0660422.1"/>
    <property type="molecule type" value="Genomic_DNA"/>
</dbReference>
<evidence type="ECO:0000313" key="3">
    <source>
        <dbReference type="Proteomes" id="UP001500238"/>
    </source>
</evidence>
<evidence type="ECO:0000313" key="2">
    <source>
        <dbReference type="EMBL" id="GAA0660422.1"/>
    </source>
</evidence>
<reference evidence="2 3" key="1">
    <citation type="journal article" date="2019" name="Int. J. Syst. Evol. Microbiol.">
        <title>The Global Catalogue of Microorganisms (GCM) 10K type strain sequencing project: providing services to taxonomists for standard genome sequencing and annotation.</title>
        <authorList>
            <consortium name="The Broad Institute Genomics Platform"/>
            <consortium name="The Broad Institute Genome Sequencing Center for Infectious Disease"/>
            <person name="Wu L."/>
            <person name="Ma J."/>
        </authorList>
    </citation>
    <scope>NUCLEOTIDE SEQUENCE [LARGE SCALE GENOMIC DNA]</scope>
    <source>
        <strain evidence="2 3">JCM 14603</strain>
    </source>
</reference>
<protein>
    <recommendedName>
        <fullName evidence="4">SPW repeat-containing protein</fullName>
    </recommendedName>
</protein>
<keyword evidence="3" id="KW-1185">Reference proteome</keyword>
<evidence type="ECO:0008006" key="4">
    <source>
        <dbReference type="Google" id="ProtNLM"/>
    </source>
</evidence>
<feature type="transmembrane region" description="Helical" evidence="1">
    <location>
        <begin position="41"/>
        <end position="60"/>
    </location>
</feature>
<feature type="transmembrane region" description="Helical" evidence="1">
    <location>
        <begin position="67"/>
        <end position="89"/>
    </location>
</feature>
<proteinExistence type="predicted"/>
<comment type="caution">
    <text evidence="2">The sequence shown here is derived from an EMBL/GenBank/DDBJ whole genome shotgun (WGS) entry which is preliminary data.</text>
</comment>
<name>A0ABN1HNH4_9SPHN</name>
<evidence type="ECO:0000256" key="1">
    <source>
        <dbReference type="SAM" id="Phobius"/>
    </source>
</evidence>
<keyword evidence="1" id="KW-0472">Membrane</keyword>
<organism evidence="2 3">
    <name type="scientific">Sphingomonas insulae</name>
    <dbReference type="NCBI Taxonomy" id="424800"/>
    <lineage>
        <taxon>Bacteria</taxon>
        <taxon>Pseudomonadati</taxon>
        <taxon>Pseudomonadota</taxon>
        <taxon>Alphaproteobacteria</taxon>
        <taxon>Sphingomonadales</taxon>
        <taxon>Sphingomonadaceae</taxon>
        <taxon>Sphingomonas</taxon>
    </lineage>
</organism>
<feature type="transmembrane region" description="Helical" evidence="1">
    <location>
        <begin position="101"/>
        <end position="122"/>
    </location>
</feature>
<gene>
    <name evidence="2" type="ORF">GCM10009102_06240</name>
</gene>
<sequence length="129" mass="13520">MVRSSIGRGLGCLAVLPAAFIGLAGLTDGIGPTGWRGFAELFGWVAVCVAASYCLGFLLTPQGWPKAWRYLTGVSIAVALTFTVNWLGLSAPMEAKIAFTSTLQIIGVVAAIGCLALIAYFAKDGRQEH</sequence>
<dbReference type="Proteomes" id="UP001500238">
    <property type="component" value="Unassembled WGS sequence"/>
</dbReference>